<dbReference type="InterPro" id="IPR037197">
    <property type="entry name" value="WWE_dom_sf"/>
</dbReference>
<dbReference type="SMART" id="SM00356">
    <property type="entry name" value="ZnF_C3H1"/>
    <property type="match status" value="3"/>
</dbReference>
<comment type="subcellular location">
    <subcellularLocation>
        <location evidence="2">Cytoplasm</location>
    </subcellularLocation>
    <subcellularLocation>
        <location evidence="1">Nucleus</location>
    </subcellularLocation>
</comment>
<evidence type="ECO:0000313" key="16">
    <source>
        <dbReference type="EMBL" id="KAK9399285.1"/>
    </source>
</evidence>
<dbReference type="InterPro" id="IPR036388">
    <property type="entry name" value="WH-like_DNA-bd_sf"/>
</dbReference>
<dbReference type="Gene3D" id="3.90.228.10">
    <property type="match status" value="1"/>
</dbReference>
<dbReference type="GO" id="GO:0003950">
    <property type="term" value="F:NAD+ poly-ADP-ribosyltransferase activity"/>
    <property type="evidence" value="ECO:0007669"/>
    <property type="project" value="InterPro"/>
</dbReference>
<feature type="region of interest" description="Disordered" evidence="12">
    <location>
        <begin position="1"/>
        <end position="70"/>
    </location>
</feature>
<feature type="region of interest" description="Disordered" evidence="12">
    <location>
        <begin position="538"/>
        <end position="564"/>
    </location>
</feature>
<evidence type="ECO:0000256" key="10">
    <source>
        <dbReference type="ARBA" id="ARBA00024347"/>
    </source>
</evidence>
<evidence type="ECO:0000259" key="15">
    <source>
        <dbReference type="PROSITE" id="PS51059"/>
    </source>
</evidence>
<reference evidence="16 17" key="1">
    <citation type="journal article" date="2024" name="Proc. Natl. Acad. Sci. U.S.A.">
        <title>The genetic regulatory architecture and epigenomic basis for age-related changes in rattlesnake venom.</title>
        <authorList>
            <person name="Hogan M.P."/>
            <person name="Holding M.L."/>
            <person name="Nystrom G.S."/>
            <person name="Colston T.J."/>
            <person name="Bartlett D.A."/>
            <person name="Mason A.J."/>
            <person name="Ellsworth S.A."/>
            <person name="Rautsaw R.M."/>
            <person name="Lawrence K.C."/>
            <person name="Strickland J.L."/>
            <person name="He B."/>
            <person name="Fraser P."/>
            <person name="Margres M.J."/>
            <person name="Gilbert D.M."/>
            <person name="Gibbs H.L."/>
            <person name="Parkinson C.L."/>
            <person name="Rokyta D.R."/>
        </authorList>
    </citation>
    <scope>NUCLEOTIDE SEQUENCE [LARGE SCALE GENOMIC DNA]</scope>
    <source>
        <strain evidence="16">DRR0105</strain>
    </source>
</reference>
<sequence>MHSGGPGRGRGVAGRGGRGRCSPPPPRPLASPGQPLPPSSPPPSGARRAGRATGRDRADAPPPLLAPPPRAALRFRFRPAGGGSATGMADPAVSSYLAKVLCSRGGRLALSELPGEAGLSAGQLQQVLRDAGPERFLVRPGGSGDRDVLAVSAVRLCVRQACPGCPRLHLCKLNLRGRCWVSACKYSHDIFSETNQKVLKNHELSGLNEDELCVLLLQNDPFLLPDVCGAYNKGEGSCTQGDNCSRLHICRYFLKGECRFPHCKRSHNLLDPHATSLLLSEGLDRDTILNCQTICSARIAAFLKELSRRDRPLNSAPAADKEGLNTRPKNERPPPINPNNFVKVGQPDQGVQGAVSPKSPSAEKGKSDEICLYYVWQFCKNKNNCSMIHYDLPYRWQIFTSNGWKDLPRREEIEKAYCDPNITSFPDLHLDFITMTSVADPIRRLSTVSSVTKEAKFVMTTKWLWYWMNDLGQWIEYGKQERQLQPATLTSDDLENLFLAEPDGSIQFEAGSQKYVLSFKNMTQTNLKYPTKREVRRRPKFVSSEDVKTKKGHTATTAPAPTPSPVAAPVYPANWDLTALPAIGFQAINLNRGSPEFVQIENLFQMTMKNSNIRKIERIQNPSLWQVYQWQKEQMKKKKGGQKIDERLLFHGTSPSKLKAICVDNFDWRICGTNGTVYGKGSYFARDANYSDNYCQAKDDEKAMFVAQVLVGEYAVGRPIYTRPPAKLTGVLDTYDSCVDRTVPAGPCRERGEGAWAWAERATASGGVASSPQMVLC</sequence>
<evidence type="ECO:0000256" key="2">
    <source>
        <dbReference type="ARBA" id="ARBA00004496"/>
    </source>
</evidence>
<evidence type="ECO:0000256" key="9">
    <source>
        <dbReference type="ARBA" id="ARBA00023242"/>
    </source>
</evidence>
<feature type="compositionally biased region" description="Pro residues" evidence="12">
    <location>
        <begin position="22"/>
        <end position="44"/>
    </location>
</feature>
<keyword evidence="8 11" id="KW-0862">Zinc</keyword>
<dbReference type="Pfam" id="PF02825">
    <property type="entry name" value="WWE"/>
    <property type="match status" value="1"/>
</dbReference>
<evidence type="ECO:0000256" key="12">
    <source>
        <dbReference type="SAM" id="MobiDB-lite"/>
    </source>
</evidence>
<feature type="compositionally biased region" description="Gly residues" evidence="12">
    <location>
        <begin position="1"/>
        <end position="16"/>
    </location>
</feature>
<dbReference type="Pfam" id="PF18606">
    <property type="entry name" value="HTH_53"/>
    <property type="match status" value="1"/>
</dbReference>
<protein>
    <submittedName>
        <fullName evidence="16">PolyADP-ribose polymerase PARP12</fullName>
    </submittedName>
</protein>
<keyword evidence="9" id="KW-0539">Nucleus</keyword>
<feature type="domain" description="WWE" evidence="14">
    <location>
        <begin position="450"/>
        <end position="537"/>
    </location>
</feature>
<dbReference type="GO" id="GO:1990404">
    <property type="term" value="F:NAD+-protein mono-ADP-ribosyltransferase activity"/>
    <property type="evidence" value="ECO:0007669"/>
    <property type="project" value="TreeGrafter"/>
</dbReference>
<dbReference type="GO" id="GO:0003723">
    <property type="term" value="F:RNA binding"/>
    <property type="evidence" value="ECO:0007669"/>
    <property type="project" value="TreeGrafter"/>
</dbReference>
<dbReference type="InterPro" id="IPR051712">
    <property type="entry name" value="ARTD-AVP"/>
</dbReference>
<evidence type="ECO:0000256" key="4">
    <source>
        <dbReference type="ARBA" id="ARBA00022553"/>
    </source>
</evidence>
<evidence type="ECO:0000259" key="14">
    <source>
        <dbReference type="PROSITE" id="PS50918"/>
    </source>
</evidence>
<dbReference type="GO" id="GO:0005634">
    <property type="term" value="C:nucleus"/>
    <property type="evidence" value="ECO:0007669"/>
    <property type="project" value="UniProtKB-SubCell"/>
</dbReference>
<keyword evidence="4" id="KW-0597">Phosphoprotein</keyword>
<dbReference type="SUPFAM" id="SSF117839">
    <property type="entry name" value="WWE domain"/>
    <property type="match status" value="1"/>
</dbReference>
<feature type="compositionally biased region" description="Pro residues" evidence="12">
    <location>
        <begin position="60"/>
        <end position="70"/>
    </location>
</feature>
<dbReference type="InterPro" id="IPR057602">
    <property type="entry name" value="Zfn-CCCH_PARP12"/>
</dbReference>
<dbReference type="AlphaFoldDB" id="A0AAW1BBD6"/>
<dbReference type="InterPro" id="IPR000571">
    <property type="entry name" value="Znf_CCCH"/>
</dbReference>
<evidence type="ECO:0000313" key="17">
    <source>
        <dbReference type="Proteomes" id="UP001474421"/>
    </source>
</evidence>
<feature type="domain" description="PARP catalytic" evidence="15">
    <location>
        <begin position="571"/>
        <end position="777"/>
    </location>
</feature>
<dbReference type="CDD" id="cd01439">
    <property type="entry name" value="TCCD_inducible_PARP_like"/>
    <property type="match status" value="1"/>
</dbReference>
<dbReference type="SUPFAM" id="SSF56399">
    <property type="entry name" value="ADP-ribosylation"/>
    <property type="match status" value="1"/>
</dbReference>
<proteinExistence type="inferred from homology"/>
<dbReference type="InterPro" id="IPR041360">
    <property type="entry name" value="ZAP_HTH"/>
</dbReference>
<feature type="zinc finger region" description="C3H1-type" evidence="11">
    <location>
        <begin position="249"/>
        <end position="270"/>
    </location>
</feature>
<dbReference type="Proteomes" id="UP001474421">
    <property type="component" value="Unassembled WGS sequence"/>
</dbReference>
<evidence type="ECO:0000256" key="6">
    <source>
        <dbReference type="ARBA" id="ARBA00022737"/>
    </source>
</evidence>
<evidence type="ECO:0000256" key="11">
    <source>
        <dbReference type="PROSITE-ProRule" id="PRU00723"/>
    </source>
</evidence>
<feature type="domain" description="C3H1-type" evidence="13">
    <location>
        <begin position="249"/>
        <end position="270"/>
    </location>
</feature>
<dbReference type="EMBL" id="JAOTOJ010000006">
    <property type="protein sequence ID" value="KAK9399285.1"/>
    <property type="molecule type" value="Genomic_DNA"/>
</dbReference>
<dbReference type="Gene3D" id="1.10.10.10">
    <property type="entry name" value="Winged helix-like DNA-binding domain superfamily/Winged helix DNA-binding domain"/>
    <property type="match status" value="1"/>
</dbReference>
<keyword evidence="6" id="KW-0677">Repeat</keyword>
<evidence type="ECO:0000256" key="5">
    <source>
        <dbReference type="ARBA" id="ARBA00022723"/>
    </source>
</evidence>
<dbReference type="GO" id="GO:0005737">
    <property type="term" value="C:cytoplasm"/>
    <property type="evidence" value="ECO:0007669"/>
    <property type="project" value="UniProtKB-SubCell"/>
</dbReference>
<keyword evidence="7 11" id="KW-0863">Zinc-finger</keyword>
<dbReference type="InterPro" id="IPR004170">
    <property type="entry name" value="WWE_dom"/>
</dbReference>
<evidence type="ECO:0000256" key="3">
    <source>
        <dbReference type="ARBA" id="ARBA00022490"/>
    </source>
</evidence>
<dbReference type="Pfam" id="PF00644">
    <property type="entry name" value="PARP"/>
    <property type="match status" value="1"/>
</dbReference>
<dbReference type="InterPro" id="IPR012317">
    <property type="entry name" value="Poly(ADP-ribose)pol_cat_dom"/>
</dbReference>
<keyword evidence="17" id="KW-1185">Reference proteome</keyword>
<evidence type="ECO:0000256" key="8">
    <source>
        <dbReference type="ARBA" id="ARBA00022833"/>
    </source>
</evidence>
<dbReference type="Gene3D" id="3.30.720.50">
    <property type="match status" value="1"/>
</dbReference>
<feature type="region of interest" description="Disordered" evidence="12">
    <location>
        <begin position="313"/>
        <end position="364"/>
    </location>
</feature>
<dbReference type="PROSITE" id="PS51059">
    <property type="entry name" value="PARP_CATALYTIC"/>
    <property type="match status" value="1"/>
</dbReference>
<evidence type="ECO:0000259" key="13">
    <source>
        <dbReference type="PROSITE" id="PS50103"/>
    </source>
</evidence>
<organism evidence="16 17">
    <name type="scientific">Crotalus adamanteus</name>
    <name type="common">Eastern diamondback rattlesnake</name>
    <dbReference type="NCBI Taxonomy" id="8729"/>
    <lineage>
        <taxon>Eukaryota</taxon>
        <taxon>Metazoa</taxon>
        <taxon>Chordata</taxon>
        <taxon>Craniata</taxon>
        <taxon>Vertebrata</taxon>
        <taxon>Euteleostomi</taxon>
        <taxon>Lepidosauria</taxon>
        <taxon>Squamata</taxon>
        <taxon>Bifurcata</taxon>
        <taxon>Unidentata</taxon>
        <taxon>Episquamata</taxon>
        <taxon>Toxicofera</taxon>
        <taxon>Serpentes</taxon>
        <taxon>Colubroidea</taxon>
        <taxon>Viperidae</taxon>
        <taxon>Crotalinae</taxon>
        <taxon>Crotalus</taxon>
    </lineage>
</organism>
<dbReference type="Pfam" id="PF23466">
    <property type="entry name" value="WWE_4"/>
    <property type="match status" value="1"/>
</dbReference>
<keyword evidence="5 11" id="KW-0479">Metal-binding</keyword>
<evidence type="ECO:0000256" key="7">
    <source>
        <dbReference type="ARBA" id="ARBA00022771"/>
    </source>
</evidence>
<gene>
    <name evidence="16" type="ORF">NXF25_012304</name>
</gene>
<dbReference type="PANTHER" id="PTHR45740">
    <property type="entry name" value="POLY [ADP-RIBOSE] POLYMERASE"/>
    <property type="match status" value="1"/>
</dbReference>
<dbReference type="PROSITE" id="PS50918">
    <property type="entry name" value="WWE"/>
    <property type="match status" value="1"/>
</dbReference>
<name>A0AAW1BBD6_CROAD</name>
<dbReference type="GO" id="GO:0061014">
    <property type="term" value="P:positive regulation of mRNA catabolic process"/>
    <property type="evidence" value="ECO:0007669"/>
    <property type="project" value="TreeGrafter"/>
</dbReference>
<dbReference type="PANTHER" id="PTHR45740:SF8">
    <property type="entry name" value="ZINC FINGER CCCH-TYPE ANTIVIRAL PROTEIN 1"/>
    <property type="match status" value="1"/>
</dbReference>
<feature type="compositionally biased region" description="Basic and acidic residues" evidence="12">
    <location>
        <begin position="319"/>
        <end position="332"/>
    </location>
</feature>
<accession>A0AAW1BBD6</accession>
<dbReference type="GO" id="GO:0009615">
    <property type="term" value="P:response to virus"/>
    <property type="evidence" value="ECO:0007669"/>
    <property type="project" value="TreeGrafter"/>
</dbReference>
<evidence type="ECO:0000256" key="1">
    <source>
        <dbReference type="ARBA" id="ARBA00004123"/>
    </source>
</evidence>
<keyword evidence="3" id="KW-0963">Cytoplasm</keyword>
<dbReference type="GO" id="GO:0008270">
    <property type="term" value="F:zinc ion binding"/>
    <property type="evidence" value="ECO:0007669"/>
    <property type="project" value="UniProtKB-KW"/>
</dbReference>
<comment type="similarity">
    <text evidence="10">Belongs to the ARTD/PARP family.</text>
</comment>
<dbReference type="PROSITE" id="PS50103">
    <property type="entry name" value="ZF_C3H1"/>
    <property type="match status" value="1"/>
</dbReference>
<dbReference type="Pfam" id="PF25261">
    <property type="entry name" value="zf-CCCH_PARP12"/>
    <property type="match status" value="2"/>
</dbReference>
<dbReference type="GO" id="GO:0032481">
    <property type="term" value="P:positive regulation of type I interferon production"/>
    <property type="evidence" value="ECO:0007669"/>
    <property type="project" value="TreeGrafter"/>
</dbReference>
<comment type="caution">
    <text evidence="16">The sequence shown here is derived from an EMBL/GenBank/DDBJ whole genome shotgun (WGS) entry which is preliminary data.</text>
</comment>